<accession>A0ABN7V7B0</accession>
<dbReference type="Proteomes" id="UP000789901">
    <property type="component" value="Unassembled WGS sequence"/>
</dbReference>
<keyword evidence="2" id="KW-1185">Reference proteome</keyword>
<sequence length="43" mass="5230">MLFWGLPKTTFYKLRSPSKILSENNWSSEHKMYKMFLAFMIIN</sequence>
<organism evidence="1 2">
    <name type="scientific">Gigaspora margarita</name>
    <dbReference type="NCBI Taxonomy" id="4874"/>
    <lineage>
        <taxon>Eukaryota</taxon>
        <taxon>Fungi</taxon>
        <taxon>Fungi incertae sedis</taxon>
        <taxon>Mucoromycota</taxon>
        <taxon>Glomeromycotina</taxon>
        <taxon>Glomeromycetes</taxon>
        <taxon>Diversisporales</taxon>
        <taxon>Gigasporaceae</taxon>
        <taxon>Gigaspora</taxon>
    </lineage>
</organism>
<proteinExistence type="predicted"/>
<dbReference type="EMBL" id="CAJVQB010010436">
    <property type="protein sequence ID" value="CAG8739836.1"/>
    <property type="molecule type" value="Genomic_DNA"/>
</dbReference>
<evidence type="ECO:0000313" key="2">
    <source>
        <dbReference type="Proteomes" id="UP000789901"/>
    </source>
</evidence>
<comment type="caution">
    <text evidence="1">The sequence shown here is derived from an EMBL/GenBank/DDBJ whole genome shotgun (WGS) entry which is preliminary data.</text>
</comment>
<reference evidence="1 2" key="1">
    <citation type="submission" date="2021-06" db="EMBL/GenBank/DDBJ databases">
        <authorList>
            <person name="Kallberg Y."/>
            <person name="Tangrot J."/>
            <person name="Rosling A."/>
        </authorList>
    </citation>
    <scope>NUCLEOTIDE SEQUENCE [LARGE SCALE GENOMIC DNA]</scope>
    <source>
        <strain evidence="1 2">120-4 pot B 10/14</strain>
    </source>
</reference>
<evidence type="ECO:0000313" key="1">
    <source>
        <dbReference type="EMBL" id="CAG8739836.1"/>
    </source>
</evidence>
<name>A0ABN7V7B0_GIGMA</name>
<gene>
    <name evidence="1" type="ORF">GMARGA_LOCUS15264</name>
</gene>
<protein>
    <submittedName>
        <fullName evidence="1">40865_t:CDS:1</fullName>
    </submittedName>
</protein>